<dbReference type="Gene3D" id="3.50.50.60">
    <property type="entry name" value="FAD/NAD(P)-binding domain"/>
    <property type="match status" value="2"/>
</dbReference>
<name>A0A4Q7NKB5_9BURK</name>
<dbReference type="Gene3D" id="1.10.3110.10">
    <property type="entry name" value="protoporphyrinogen ix oxidase, domain 3"/>
    <property type="match status" value="1"/>
</dbReference>
<comment type="caution">
    <text evidence="2">The sequence shown here is derived from an EMBL/GenBank/DDBJ whole genome shotgun (WGS) entry which is preliminary data.</text>
</comment>
<dbReference type="InterPro" id="IPR050464">
    <property type="entry name" value="Zeta_carotene_desat/Oxidored"/>
</dbReference>
<dbReference type="Proteomes" id="UP000292445">
    <property type="component" value="Unassembled WGS sequence"/>
</dbReference>
<dbReference type="PANTHER" id="PTHR42923">
    <property type="entry name" value="PROTOPORPHYRINOGEN OXIDASE"/>
    <property type="match status" value="1"/>
</dbReference>
<reference evidence="2 3" key="1">
    <citation type="submission" date="2019-02" db="EMBL/GenBank/DDBJ databases">
        <title>Genomic Encyclopedia of Type Strains, Phase IV (KMG-IV): sequencing the most valuable type-strain genomes for metagenomic binning, comparative biology and taxonomic classification.</title>
        <authorList>
            <person name="Goeker M."/>
        </authorList>
    </citation>
    <scope>NUCLEOTIDE SEQUENCE [LARGE SCALE GENOMIC DNA]</scope>
    <source>
        <strain evidence="2 3">K24</strain>
    </source>
</reference>
<dbReference type="SUPFAM" id="SSF51905">
    <property type="entry name" value="FAD/NAD(P)-binding domain"/>
    <property type="match status" value="1"/>
</dbReference>
<sequence>MPGHRSVIVVGAGIAGLTAAYRLRALGFRVRVLESGGQPGGRVAQGREGPIPYNTGARLLYPFGRELQALIDELGLREGLVPLKNLGADCRTADGTYRVDLMPGFAAMHTPGLGWRDKLGLLRAGLHLAWLRGRADPDHAVSALAHDDETLADYIRRTAGSRVLERLVEPVFRGTRSWNPEDISASFYLSTTPGLLGHDTVYVPRGGMGALTVALADRLEVECDTVATAIVRADDGPCTVRYRKDGVEGEATADIVVCATQGAYAGRLVAGQSGAERQLLGAVRYNSLGIVHYALRGPLAPALEFSLRSRPTRIATWQQMAAPPDAGDAESILYCQLTPEAVREAERQGCTNDVDSLLRDEIRARLPGFDRRLVYRFNQWIACKLPVFYPGYGRKVASFLAWQSAQRRSVYYCGDYLSQSLVNGACRSGAEAAAAIARHWR</sequence>
<keyword evidence="3" id="KW-1185">Reference proteome</keyword>
<feature type="domain" description="Amine oxidase" evidence="1">
    <location>
        <begin position="14"/>
        <end position="436"/>
    </location>
</feature>
<dbReference type="InterPro" id="IPR002937">
    <property type="entry name" value="Amino_oxidase"/>
</dbReference>
<dbReference type="EMBL" id="SGXC01000001">
    <property type="protein sequence ID" value="RZS85449.1"/>
    <property type="molecule type" value="Genomic_DNA"/>
</dbReference>
<dbReference type="PANTHER" id="PTHR42923:SF46">
    <property type="entry name" value="AMINE OXIDASE"/>
    <property type="match status" value="1"/>
</dbReference>
<accession>A0A4Q7NKB5</accession>
<dbReference type="InterPro" id="IPR036188">
    <property type="entry name" value="FAD/NAD-bd_sf"/>
</dbReference>
<organism evidence="2 3">
    <name type="scientific">Pigmentiphaga kullae</name>
    <dbReference type="NCBI Taxonomy" id="151784"/>
    <lineage>
        <taxon>Bacteria</taxon>
        <taxon>Pseudomonadati</taxon>
        <taxon>Pseudomonadota</taxon>
        <taxon>Betaproteobacteria</taxon>
        <taxon>Burkholderiales</taxon>
        <taxon>Alcaligenaceae</taxon>
        <taxon>Pigmentiphaga</taxon>
    </lineage>
</organism>
<protein>
    <submittedName>
        <fullName evidence="2">Protoporphyrinogen oxidase /UDP-galactopyranose mutase</fullName>
    </submittedName>
</protein>
<dbReference type="Pfam" id="PF01593">
    <property type="entry name" value="Amino_oxidase"/>
    <property type="match status" value="1"/>
</dbReference>
<evidence type="ECO:0000259" key="1">
    <source>
        <dbReference type="Pfam" id="PF01593"/>
    </source>
</evidence>
<dbReference type="AlphaFoldDB" id="A0A4Q7NKB5"/>
<evidence type="ECO:0000313" key="2">
    <source>
        <dbReference type="EMBL" id="RZS85449.1"/>
    </source>
</evidence>
<dbReference type="GO" id="GO:0016491">
    <property type="term" value="F:oxidoreductase activity"/>
    <property type="evidence" value="ECO:0007669"/>
    <property type="project" value="InterPro"/>
</dbReference>
<proteinExistence type="predicted"/>
<evidence type="ECO:0000313" key="3">
    <source>
        <dbReference type="Proteomes" id="UP000292445"/>
    </source>
</evidence>
<gene>
    <name evidence="2" type="ORF">EV675_1473</name>
</gene>